<dbReference type="Proteomes" id="UP000198981">
    <property type="component" value="Unassembled WGS sequence"/>
</dbReference>
<dbReference type="CDD" id="cd10283">
    <property type="entry name" value="MnuA_DNase1-like"/>
    <property type="match status" value="1"/>
</dbReference>
<dbReference type="RefSeq" id="WP_092806855.1">
    <property type="nucleotide sequence ID" value="NZ_FMUH01000006.1"/>
</dbReference>
<dbReference type="PROSITE" id="PS51841">
    <property type="entry name" value="LTD"/>
    <property type="match status" value="1"/>
</dbReference>
<dbReference type="GO" id="GO:0003824">
    <property type="term" value="F:catalytic activity"/>
    <property type="evidence" value="ECO:0007669"/>
    <property type="project" value="InterPro"/>
</dbReference>
<dbReference type="PROSITE" id="PS51318">
    <property type="entry name" value="TAT"/>
    <property type="match status" value="1"/>
</dbReference>
<dbReference type="NCBIfam" id="NF033681">
    <property type="entry name" value="ExeM_NucH_DNase"/>
    <property type="match status" value="1"/>
</dbReference>
<dbReference type="Pfam" id="PF00932">
    <property type="entry name" value="LTD"/>
    <property type="match status" value="1"/>
</dbReference>
<sequence>MSTSRRAPVLGVAVTALVASGLATAAPAAAVSPDVVVGEAYGGGGNSGATLTNDFVELRNDGPTAVDLSTWSVQYLSASPTATSRWQVTALTGSIAPGGNYLVQQAAGTGGTTPLPTADATGTTAMAAASGTVAVVQGTAPLTCLTAADCAADGRVRDLLGYGNAAVRESAPTGTLSSTTSASRGAGPDTDSNAADFSVGAPTPTGSGGTTPEPEPEPEPEPAGPACTAPAQTIGSVQGNGATSPVAGTRVTVRGTVVGDLQAGGLGGFHVQDAGDGDPATSDGVFVYAPGGRDVALGDVVTVTGTVAEYKAARDELPGTATQLTSPAFTVCGTGALPEPAELPLPSTTEQREALEGMLVTLPADLTVTEVYALNTFGELQVSSGGRLLSPTEAVEPGDAARAVAAENAQRSITVDDAVSANLSTSGAAPPYLTATDPVRVGDTVAALQPSVLGYGFDAYRLQPADGTADGTTFTATNPRTDAPAPVGGDLRIADYNVLNYFVTFGGQSRGAGNAEELARQQAKIVAGITALDADVITLHEIENSAVTTPATPYRAVETLVAAIEAADGQDWEFVRAHEDTDVITNAIVYRTDAVTAVGDPQVPADLTAFDNARSPIAQTFAARGEVFTVVANHFKSKGSGSGAGNTDTGDGQGASNADRVEQATALVAFAQQLEASTGDPDVLLTGDFNSYRYEDPLDVVRAAGYQDMGPVLAPDQYSYVFDGGSGSLDHVFASPSMAQRLTGLTVWQTNAVESYAYQYDGYGPFFAPDPYRASDHNPTVLGVSLAPVDQPATAAVDETRPFRGDRVTVTGTGFAPGERVTVTVAGRPSGSGTADDAGQVVLRPRVPVVLGAGEQPVVLTGGSGETATTTITLRSFFQELVDRFLRLFG</sequence>
<dbReference type="STRING" id="1960309.SAMN03159343_3595"/>
<dbReference type="SUPFAM" id="SSF56219">
    <property type="entry name" value="DNase I-like"/>
    <property type="match status" value="1"/>
</dbReference>
<proteinExistence type="predicted"/>
<feature type="domain" description="LTD" evidence="3">
    <location>
        <begin position="20"/>
        <end position="164"/>
    </location>
</feature>
<feature type="region of interest" description="Disordered" evidence="1">
    <location>
        <begin position="169"/>
        <end position="247"/>
    </location>
</feature>
<keyword evidence="2" id="KW-0732">Signal</keyword>
<reference evidence="5" key="1">
    <citation type="submission" date="2016-10" db="EMBL/GenBank/DDBJ databases">
        <authorList>
            <person name="Varghese N."/>
            <person name="Submissions S."/>
        </authorList>
    </citation>
    <scope>NUCLEOTIDE SEQUENCE [LARGE SCALE GENOMIC DNA]</scope>
    <source>
        <strain evidence="5">DSM 45722</strain>
    </source>
</reference>
<dbReference type="InterPro" id="IPR001322">
    <property type="entry name" value="Lamin_tail_dom"/>
</dbReference>
<keyword evidence="5" id="KW-1185">Reference proteome</keyword>
<dbReference type="InterPro" id="IPR005135">
    <property type="entry name" value="Endo/exonuclease/phosphatase"/>
</dbReference>
<dbReference type="InterPro" id="IPR047971">
    <property type="entry name" value="ExeM-like"/>
</dbReference>
<evidence type="ECO:0000259" key="3">
    <source>
        <dbReference type="PROSITE" id="PS51841"/>
    </source>
</evidence>
<dbReference type="AlphaFoldDB" id="A0A1G4YUS9"/>
<evidence type="ECO:0000256" key="1">
    <source>
        <dbReference type="SAM" id="MobiDB-lite"/>
    </source>
</evidence>
<dbReference type="PANTHER" id="PTHR42834">
    <property type="entry name" value="ENDONUCLEASE/EXONUCLEASE/PHOSPHATASE FAMILY PROTEIN (AFU_ORTHOLOGUE AFUA_3G09210)"/>
    <property type="match status" value="1"/>
</dbReference>
<dbReference type="OrthoDB" id="1016457at2"/>
<evidence type="ECO:0000313" key="5">
    <source>
        <dbReference type="Proteomes" id="UP000198981"/>
    </source>
</evidence>
<gene>
    <name evidence="4" type="ORF">SAMN03159343_3595</name>
</gene>
<dbReference type="CDD" id="cd04486">
    <property type="entry name" value="YhcR_OBF_like"/>
    <property type="match status" value="1"/>
</dbReference>
<dbReference type="Gene3D" id="3.60.10.10">
    <property type="entry name" value="Endonuclease/exonuclease/phosphatase"/>
    <property type="match status" value="1"/>
</dbReference>
<dbReference type="Pfam" id="PF03372">
    <property type="entry name" value="Exo_endo_phos"/>
    <property type="match status" value="1"/>
</dbReference>
<dbReference type="EMBL" id="FMUH01000006">
    <property type="protein sequence ID" value="SCX57156.1"/>
    <property type="molecule type" value="Genomic_DNA"/>
</dbReference>
<feature type="compositionally biased region" description="Polar residues" evidence="1">
    <location>
        <begin position="233"/>
        <end position="243"/>
    </location>
</feature>
<dbReference type="InterPro" id="IPR006311">
    <property type="entry name" value="TAT_signal"/>
</dbReference>
<name>A0A1G4YUS9_9ACTN</name>
<accession>A0A1G4YUS9</accession>
<evidence type="ECO:0000256" key="2">
    <source>
        <dbReference type="SAM" id="SignalP"/>
    </source>
</evidence>
<evidence type="ECO:0000313" key="4">
    <source>
        <dbReference type="EMBL" id="SCX57156.1"/>
    </source>
</evidence>
<feature type="chain" id="PRO_5011522767" description="LTD domain-containing protein" evidence="2">
    <location>
        <begin position="26"/>
        <end position="890"/>
    </location>
</feature>
<feature type="compositionally biased region" description="Polar residues" evidence="1">
    <location>
        <begin position="172"/>
        <end position="183"/>
    </location>
</feature>
<protein>
    <recommendedName>
        <fullName evidence="3">LTD domain-containing protein</fullName>
    </recommendedName>
</protein>
<dbReference type="InterPro" id="IPR036691">
    <property type="entry name" value="Endo/exonu/phosph_ase_sf"/>
</dbReference>
<organism evidence="4 5">
    <name type="scientific">Klenkia marina</name>
    <dbReference type="NCBI Taxonomy" id="1960309"/>
    <lineage>
        <taxon>Bacteria</taxon>
        <taxon>Bacillati</taxon>
        <taxon>Actinomycetota</taxon>
        <taxon>Actinomycetes</taxon>
        <taxon>Geodermatophilales</taxon>
        <taxon>Geodermatophilaceae</taxon>
        <taxon>Klenkia</taxon>
    </lineage>
</organism>
<dbReference type="PANTHER" id="PTHR42834:SF1">
    <property type="entry name" value="ENDONUCLEASE_EXONUCLEASE_PHOSPHATASE FAMILY PROTEIN (AFU_ORTHOLOGUE AFUA_3G09210)"/>
    <property type="match status" value="1"/>
</dbReference>
<feature type="signal peptide" evidence="2">
    <location>
        <begin position="1"/>
        <end position="25"/>
    </location>
</feature>